<protein>
    <submittedName>
        <fullName evidence="1">Uncharacterized protein</fullName>
    </submittedName>
</protein>
<dbReference type="EMBL" id="VULT01000003">
    <property type="protein sequence ID" value="MSS16578.1"/>
    <property type="molecule type" value="Genomic_DNA"/>
</dbReference>
<reference evidence="1 2" key="1">
    <citation type="submission" date="2019-08" db="EMBL/GenBank/DDBJ databases">
        <title>In-depth cultivation of the pig gut microbiome towards novel bacterial diversity and tailored functional studies.</title>
        <authorList>
            <person name="Wylensek D."/>
            <person name="Hitch T.C.A."/>
            <person name="Clavel T."/>
        </authorList>
    </citation>
    <scope>NUCLEOTIDE SEQUENCE [LARGE SCALE GENOMIC DNA]</scope>
    <source>
        <strain evidence="1 2">Oil-RF-744-WCA-WT-10</strain>
    </source>
</reference>
<organism evidence="1 2">
    <name type="scientific">Sodaliphilus pleomorphus</name>
    <dbReference type="NCBI Taxonomy" id="2606626"/>
    <lineage>
        <taxon>Bacteria</taxon>
        <taxon>Pseudomonadati</taxon>
        <taxon>Bacteroidota</taxon>
        <taxon>Bacteroidia</taxon>
        <taxon>Bacteroidales</taxon>
        <taxon>Muribaculaceae</taxon>
        <taxon>Sodaliphilus</taxon>
    </lineage>
</organism>
<gene>
    <name evidence="1" type="ORF">FYJ29_02145</name>
</gene>
<evidence type="ECO:0000313" key="2">
    <source>
        <dbReference type="Proteomes" id="UP000483362"/>
    </source>
</evidence>
<dbReference type="AlphaFoldDB" id="A0A6L5XBI4"/>
<keyword evidence="2" id="KW-1185">Reference proteome</keyword>
<evidence type="ECO:0000313" key="1">
    <source>
        <dbReference type="EMBL" id="MSS16578.1"/>
    </source>
</evidence>
<accession>A0A6L5XBI4</accession>
<name>A0A6L5XBI4_9BACT</name>
<sequence>MTFLEHTYCRRQRLSTLWTADELVWEEIGPKLTTGGHNYYQHFTQLYASYPNALPEATRIIEKHLVCILNRPYRDFEELYDFIEQLLANPSIPSFNVQGIGWVALYDIALRIGCNLRPRVIPKDYVYLGANKVRDAANTLVPGIVSGNVFRVPIIKLAAFFPHFTSMEIEDILCIYSDKIKEAGKFKLKWLNNCPVFSANKEKNGGSRKSIKE</sequence>
<dbReference type="Proteomes" id="UP000483362">
    <property type="component" value="Unassembled WGS sequence"/>
</dbReference>
<proteinExistence type="predicted"/>
<dbReference type="RefSeq" id="WP_154327397.1">
    <property type="nucleotide sequence ID" value="NZ_CP045696.1"/>
</dbReference>
<comment type="caution">
    <text evidence="1">The sequence shown here is derived from an EMBL/GenBank/DDBJ whole genome shotgun (WGS) entry which is preliminary data.</text>
</comment>